<dbReference type="InterPro" id="IPR011990">
    <property type="entry name" value="TPR-like_helical_dom_sf"/>
</dbReference>
<dbReference type="Proteomes" id="UP000520814">
    <property type="component" value="Unassembled WGS sequence"/>
</dbReference>
<organism evidence="3 4">
    <name type="scientific">Armatimonas rosea</name>
    <dbReference type="NCBI Taxonomy" id="685828"/>
    <lineage>
        <taxon>Bacteria</taxon>
        <taxon>Bacillati</taxon>
        <taxon>Armatimonadota</taxon>
        <taxon>Armatimonadia</taxon>
        <taxon>Armatimonadales</taxon>
        <taxon>Armatimonadaceae</taxon>
        <taxon>Armatimonas</taxon>
    </lineage>
</organism>
<keyword evidence="4" id="KW-1185">Reference proteome</keyword>
<dbReference type="SUPFAM" id="SSF48452">
    <property type="entry name" value="TPR-like"/>
    <property type="match status" value="1"/>
</dbReference>
<dbReference type="AlphaFoldDB" id="A0A7W9W8K4"/>
<dbReference type="Pfam" id="PF13181">
    <property type="entry name" value="TPR_8"/>
    <property type="match status" value="1"/>
</dbReference>
<evidence type="ECO:0000313" key="4">
    <source>
        <dbReference type="Proteomes" id="UP000520814"/>
    </source>
</evidence>
<protein>
    <submittedName>
        <fullName evidence="3">Putative ATPase</fullName>
    </submittedName>
</protein>
<evidence type="ECO:0000256" key="1">
    <source>
        <dbReference type="ARBA" id="ARBA00023125"/>
    </source>
</evidence>
<dbReference type="PANTHER" id="PTHR47691">
    <property type="entry name" value="REGULATOR-RELATED"/>
    <property type="match status" value="1"/>
</dbReference>
<dbReference type="PANTHER" id="PTHR47691:SF3">
    <property type="entry name" value="HTH-TYPE TRANSCRIPTIONAL REGULATOR RV0890C-RELATED"/>
    <property type="match status" value="1"/>
</dbReference>
<dbReference type="InterPro" id="IPR027417">
    <property type="entry name" value="P-loop_NTPase"/>
</dbReference>
<dbReference type="GO" id="GO:0043531">
    <property type="term" value="F:ADP binding"/>
    <property type="evidence" value="ECO:0007669"/>
    <property type="project" value="InterPro"/>
</dbReference>
<dbReference type="GO" id="GO:0006355">
    <property type="term" value="P:regulation of DNA-templated transcription"/>
    <property type="evidence" value="ECO:0007669"/>
    <property type="project" value="InterPro"/>
</dbReference>
<dbReference type="GO" id="GO:0003677">
    <property type="term" value="F:DNA binding"/>
    <property type="evidence" value="ECO:0007669"/>
    <property type="project" value="UniProtKB-KW"/>
</dbReference>
<evidence type="ECO:0000313" key="3">
    <source>
        <dbReference type="EMBL" id="MBB6052336.1"/>
    </source>
</evidence>
<evidence type="ECO:0000259" key="2">
    <source>
        <dbReference type="SMART" id="SM00862"/>
    </source>
</evidence>
<dbReference type="SUPFAM" id="SSF52540">
    <property type="entry name" value="P-loop containing nucleoside triphosphate hydrolases"/>
    <property type="match status" value="1"/>
</dbReference>
<dbReference type="InterPro" id="IPR001867">
    <property type="entry name" value="OmpR/PhoB-type_DNA-bd"/>
</dbReference>
<sequence length="758" mass="83817">MSLTLRFLGPPQLQRAVQPLPLPRTRKALALLALLALHAGRSVDRKYLAEVLWPESDPATGATNLRQALAILRRSLGEDAEAVIAEGKQALRLELGPLFCDVAALDNALQRRDTDATKALYTGPFLEGFTDDWVLVEREKREAAVRALLTPTSSARLPAFLTPFLGRTQERSRLTELLQREGIRLVSVLGMGGLGKTRLALAVATKFPEATFVDLSLLPAATGTARLWQALAEALELETLTEKAVCESLQGRSTLLLLDNAEHLSETTARVLQALLSRCHQARALVTSREPLQLPGEVLFRLQPLSDDDALALFTQRAGLSQPGVELPEAALRSLCQKLEGLPLALELAAARLRVMQIEELEARLIDRFRLLRSDQRRVDRHQTLQATVDGSWEQLSADEKRTLAALSVLVGSWPRSLAQAVAFAPGTDELEVLETLTRLVDKSWLRVTSGSYSLLETLREFLAPHQLPSDRQRLVQFAQTCIPYRYDNEIQSTWLQRLALHRDNLRVALTVANDETAAELAVELGDAFVIQGRTEEGIALYEDLLARLAPQHPQQASLLYFLALLEQARDNPTRAGALLDQARELCERAGDTRLLIRILGNLGVNARLQQDFLRARELFRKTLALLQTSQQGTPSATLIRLGIIEHDLGNLAAARDYLQQAVGLNRHHSNEIGLGVALSKLGYVERDLGEHASAITLWREALSLHRAVGYRQEQGNIALALSRLLDDPQEIATLRTEAHDAFTAIQDQEGLTRLNGT</sequence>
<dbReference type="SMART" id="SM00028">
    <property type="entry name" value="TPR"/>
    <property type="match status" value="4"/>
</dbReference>
<dbReference type="Pfam" id="PF13424">
    <property type="entry name" value="TPR_12"/>
    <property type="match status" value="1"/>
</dbReference>
<dbReference type="Gene3D" id="1.25.40.10">
    <property type="entry name" value="Tetratricopeptide repeat domain"/>
    <property type="match status" value="2"/>
</dbReference>
<keyword evidence="1" id="KW-0238">DNA-binding</keyword>
<feature type="domain" description="OmpR/PhoB-type" evidence="2">
    <location>
        <begin position="17"/>
        <end position="93"/>
    </location>
</feature>
<dbReference type="SUPFAM" id="SSF46894">
    <property type="entry name" value="C-terminal effector domain of the bipartite response regulators"/>
    <property type="match status" value="1"/>
</dbReference>
<dbReference type="EMBL" id="JACHGW010000004">
    <property type="protein sequence ID" value="MBB6052336.1"/>
    <property type="molecule type" value="Genomic_DNA"/>
</dbReference>
<dbReference type="Pfam" id="PF00931">
    <property type="entry name" value="NB-ARC"/>
    <property type="match status" value="1"/>
</dbReference>
<proteinExistence type="predicted"/>
<dbReference type="GO" id="GO:0000160">
    <property type="term" value="P:phosphorelay signal transduction system"/>
    <property type="evidence" value="ECO:0007669"/>
    <property type="project" value="InterPro"/>
</dbReference>
<dbReference type="InterPro" id="IPR019734">
    <property type="entry name" value="TPR_rpt"/>
</dbReference>
<dbReference type="InterPro" id="IPR002182">
    <property type="entry name" value="NB-ARC"/>
</dbReference>
<dbReference type="SMART" id="SM00862">
    <property type="entry name" value="Trans_reg_C"/>
    <property type="match status" value="1"/>
</dbReference>
<accession>A0A7W9W8K4</accession>
<dbReference type="Gene3D" id="1.10.10.10">
    <property type="entry name" value="Winged helix-like DNA-binding domain superfamily/Winged helix DNA-binding domain"/>
    <property type="match status" value="1"/>
</dbReference>
<dbReference type="Pfam" id="PF13374">
    <property type="entry name" value="TPR_10"/>
    <property type="match status" value="1"/>
</dbReference>
<dbReference type="RefSeq" id="WP_184201192.1">
    <property type="nucleotide sequence ID" value="NZ_JACHGW010000004.1"/>
</dbReference>
<reference evidence="3 4" key="1">
    <citation type="submission" date="2020-08" db="EMBL/GenBank/DDBJ databases">
        <title>Genomic Encyclopedia of Type Strains, Phase IV (KMG-IV): sequencing the most valuable type-strain genomes for metagenomic binning, comparative biology and taxonomic classification.</title>
        <authorList>
            <person name="Goeker M."/>
        </authorList>
    </citation>
    <scope>NUCLEOTIDE SEQUENCE [LARGE SCALE GENOMIC DNA]</scope>
    <source>
        <strain evidence="3 4">DSM 23562</strain>
    </source>
</reference>
<comment type="caution">
    <text evidence="3">The sequence shown here is derived from an EMBL/GenBank/DDBJ whole genome shotgun (WGS) entry which is preliminary data.</text>
</comment>
<dbReference type="InterPro" id="IPR016032">
    <property type="entry name" value="Sig_transdc_resp-reg_C-effctor"/>
</dbReference>
<name>A0A7W9W8K4_ARMRO</name>
<gene>
    <name evidence="3" type="ORF">HNQ39_004157</name>
</gene>
<dbReference type="PRINTS" id="PR00364">
    <property type="entry name" value="DISEASERSIST"/>
</dbReference>
<dbReference type="InterPro" id="IPR036388">
    <property type="entry name" value="WH-like_DNA-bd_sf"/>
</dbReference>
<dbReference type="Gene3D" id="3.40.50.300">
    <property type="entry name" value="P-loop containing nucleotide triphosphate hydrolases"/>
    <property type="match status" value="1"/>
</dbReference>
<dbReference type="Pfam" id="PF00486">
    <property type="entry name" value="Trans_reg_C"/>
    <property type="match status" value="1"/>
</dbReference>